<dbReference type="GeneID" id="108670755"/>
<dbReference type="KEGG" id="hazt:108670755"/>
<evidence type="ECO:0000313" key="2">
    <source>
        <dbReference type="RefSeq" id="XP_018013736.1"/>
    </source>
</evidence>
<dbReference type="GO" id="GO:0005730">
    <property type="term" value="C:nucleolus"/>
    <property type="evidence" value="ECO:0007669"/>
    <property type="project" value="InterPro"/>
</dbReference>
<dbReference type="SMART" id="SM00320">
    <property type="entry name" value="WD40"/>
    <property type="match status" value="4"/>
</dbReference>
<name>A0A8B7NKB7_HYAAZ</name>
<dbReference type="Proteomes" id="UP000694843">
    <property type="component" value="Unplaced"/>
</dbReference>
<protein>
    <submittedName>
        <fullName evidence="2">WD repeat-containing protein 74</fullName>
    </submittedName>
</protein>
<dbReference type="RefSeq" id="XP_018013736.1">
    <property type="nucleotide sequence ID" value="XM_018158247.2"/>
</dbReference>
<evidence type="ECO:0000313" key="1">
    <source>
        <dbReference type="Proteomes" id="UP000694843"/>
    </source>
</evidence>
<organism evidence="1 2">
    <name type="scientific">Hyalella azteca</name>
    <name type="common">Amphipod</name>
    <dbReference type="NCBI Taxonomy" id="294128"/>
    <lineage>
        <taxon>Eukaryota</taxon>
        <taxon>Metazoa</taxon>
        <taxon>Ecdysozoa</taxon>
        <taxon>Arthropoda</taxon>
        <taxon>Crustacea</taxon>
        <taxon>Multicrustacea</taxon>
        <taxon>Malacostraca</taxon>
        <taxon>Eumalacostraca</taxon>
        <taxon>Peracarida</taxon>
        <taxon>Amphipoda</taxon>
        <taxon>Senticaudata</taxon>
        <taxon>Talitrida</taxon>
        <taxon>Talitroidea</taxon>
        <taxon>Hyalellidae</taxon>
        <taxon>Hyalella</taxon>
    </lineage>
</organism>
<dbReference type="PANTHER" id="PTHR16038:SF4">
    <property type="entry name" value="WD REPEAT-CONTAINING PROTEIN 74"/>
    <property type="match status" value="1"/>
</dbReference>
<proteinExistence type="predicted"/>
<sequence length="336" mass="38015">MDEELENKPNSTNHVYIGTDTGYLKGIQFTSIGAKIQNFKLYRKLDQNNAVTALAWRDEAENEIYVGHRDSTVSLFDTRFGKSIFRHRPKRGSGKVVSIINTKGNVLVGLESGHICSLLKCPRKELIAIDTLHRVKASFRDKPKLSVVKTHPDHSARLATGGCENDLKIWDLENTKKPIFSAKNVPHDPLNLRQPVWVSDLTFLEDGTVVVASRHKYVRLYDPRVRRRPMLTYKYEDSPLTTVTPAYSHERQVVLGTAHGRVALFDLRTKHQVRAPVVFKGISGAVKQVASLASAPSLVYSVALDRYVRLHCLTTRHTLHQEYVKSRPMKILVRSS</sequence>
<dbReference type="InterPro" id="IPR001680">
    <property type="entry name" value="WD40_rpt"/>
</dbReference>
<dbReference type="Gene3D" id="2.130.10.10">
    <property type="entry name" value="YVTN repeat-like/Quinoprotein amine dehydrogenase"/>
    <property type="match status" value="1"/>
</dbReference>
<dbReference type="GO" id="GO:0042273">
    <property type="term" value="P:ribosomal large subunit biogenesis"/>
    <property type="evidence" value="ECO:0007669"/>
    <property type="project" value="InterPro"/>
</dbReference>
<dbReference type="InterPro" id="IPR036322">
    <property type="entry name" value="WD40_repeat_dom_sf"/>
</dbReference>
<dbReference type="OrthoDB" id="18388at2759"/>
<dbReference type="SUPFAM" id="SSF50978">
    <property type="entry name" value="WD40 repeat-like"/>
    <property type="match status" value="1"/>
</dbReference>
<dbReference type="InterPro" id="IPR015943">
    <property type="entry name" value="WD40/YVTN_repeat-like_dom_sf"/>
</dbReference>
<accession>A0A8B7NKB7</accession>
<reference evidence="2" key="1">
    <citation type="submission" date="2025-08" db="UniProtKB">
        <authorList>
            <consortium name="RefSeq"/>
        </authorList>
    </citation>
    <scope>IDENTIFICATION</scope>
</reference>
<gene>
    <name evidence="2" type="primary">LOC108670755</name>
</gene>
<dbReference type="InterPro" id="IPR037379">
    <property type="entry name" value="WDR74/Nsa1"/>
</dbReference>
<dbReference type="GO" id="GO:0030687">
    <property type="term" value="C:preribosome, large subunit precursor"/>
    <property type="evidence" value="ECO:0007669"/>
    <property type="project" value="TreeGrafter"/>
</dbReference>
<keyword evidence="1" id="KW-1185">Reference proteome</keyword>
<dbReference type="OMA" id="CTDARYV"/>
<dbReference type="PANTHER" id="PTHR16038">
    <property type="entry name" value="NOP SEVEN ASSOCIATED PROTEIN 1"/>
    <property type="match status" value="1"/>
</dbReference>
<dbReference type="AlphaFoldDB" id="A0A8B7NKB7"/>